<dbReference type="PROSITE" id="PS50268">
    <property type="entry name" value="CADHERIN_2"/>
    <property type="match status" value="2"/>
</dbReference>
<protein>
    <recommendedName>
        <fullName evidence="6">Cadherin domain-containing protein</fullName>
    </recommendedName>
</protein>
<dbReference type="PANTHER" id="PTHR24027:SF438">
    <property type="entry name" value="CADHERIN 23"/>
    <property type="match status" value="1"/>
</dbReference>
<dbReference type="PANTHER" id="PTHR24027">
    <property type="entry name" value="CADHERIN-23"/>
    <property type="match status" value="1"/>
</dbReference>
<evidence type="ECO:0000256" key="4">
    <source>
        <dbReference type="ARBA" id="ARBA00023136"/>
    </source>
</evidence>
<evidence type="ECO:0000256" key="5">
    <source>
        <dbReference type="PROSITE-ProRule" id="PRU00043"/>
    </source>
</evidence>
<keyword evidence="3 5" id="KW-0106">Calcium</keyword>
<dbReference type="GO" id="GO:0008013">
    <property type="term" value="F:beta-catenin binding"/>
    <property type="evidence" value="ECO:0007669"/>
    <property type="project" value="TreeGrafter"/>
</dbReference>
<dbReference type="SMART" id="SM00112">
    <property type="entry name" value="CA"/>
    <property type="match status" value="2"/>
</dbReference>
<reference evidence="7" key="1">
    <citation type="journal article" date="2021" name="Genome Biol. Evol.">
        <title>A High-Quality Reference Genome for a Parasitic Bivalve with Doubly Uniparental Inheritance (Bivalvia: Unionida).</title>
        <authorList>
            <person name="Smith C.H."/>
        </authorList>
    </citation>
    <scope>NUCLEOTIDE SEQUENCE</scope>
    <source>
        <strain evidence="7">CHS0354</strain>
    </source>
</reference>
<organism evidence="7 8">
    <name type="scientific">Potamilus streckersoni</name>
    <dbReference type="NCBI Taxonomy" id="2493646"/>
    <lineage>
        <taxon>Eukaryota</taxon>
        <taxon>Metazoa</taxon>
        <taxon>Spiralia</taxon>
        <taxon>Lophotrochozoa</taxon>
        <taxon>Mollusca</taxon>
        <taxon>Bivalvia</taxon>
        <taxon>Autobranchia</taxon>
        <taxon>Heteroconchia</taxon>
        <taxon>Palaeoheterodonta</taxon>
        <taxon>Unionida</taxon>
        <taxon>Unionoidea</taxon>
        <taxon>Unionidae</taxon>
        <taxon>Ambleminae</taxon>
        <taxon>Lampsilini</taxon>
        <taxon>Potamilus</taxon>
    </lineage>
</organism>
<name>A0AAE0RR60_9BIVA</name>
<dbReference type="InterPro" id="IPR002126">
    <property type="entry name" value="Cadherin-like_dom"/>
</dbReference>
<dbReference type="PRINTS" id="PR00205">
    <property type="entry name" value="CADHERIN"/>
</dbReference>
<evidence type="ECO:0000256" key="3">
    <source>
        <dbReference type="ARBA" id="ARBA00022837"/>
    </source>
</evidence>
<dbReference type="EMBL" id="JAEAOA010001254">
    <property type="protein sequence ID" value="KAK3578228.1"/>
    <property type="molecule type" value="Genomic_DNA"/>
</dbReference>
<reference evidence="7" key="3">
    <citation type="submission" date="2023-05" db="EMBL/GenBank/DDBJ databases">
        <authorList>
            <person name="Smith C.H."/>
        </authorList>
    </citation>
    <scope>NUCLEOTIDE SEQUENCE</scope>
    <source>
        <strain evidence="7">CHS0354</strain>
        <tissue evidence="7">Mantle</tissue>
    </source>
</reference>
<evidence type="ECO:0000256" key="1">
    <source>
        <dbReference type="ARBA" id="ARBA00004370"/>
    </source>
</evidence>
<keyword evidence="4" id="KW-0472">Membrane</keyword>
<feature type="domain" description="Cadherin" evidence="6">
    <location>
        <begin position="88"/>
        <end position="177"/>
    </location>
</feature>
<comment type="caution">
    <text evidence="7">The sequence shown here is derived from an EMBL/GenBank/DDBJ whole genome shotgun (WGS) entry which is preliminary data.</text>
</comment>
<reference evidence="7" key="2">
    <citation type="journal article" date="2021" name="Genome Biol. Evol.">
        <title>Developing a high-quality reference genome for a parasitic bivalve with doubly uniparental inheritance (Bivalvia: Unionida).</title>
        <authorList>
            <person name="Smith C.H."/>
        </authorList>
    </citation>
    <scope>NUCLEOTIDE SEQUENCE</scope>
    <source>
        <strain evidence="7">CHS0354</strain>
        <tissue evidence="7">Mantle</tissue>
    </source>
</reference>
<keyword evidence="2" id="KW-0677">Repeat</keyword>
<keyword evidence="8" id="KW-1185">Reference proteome</keyword>
<evidence type="ECO:0000256" key="2">
    <source>
        <dbReference type="ARBA" id="ARBA00022737"/>
    </source>
</evidence>
<dbReference type="InterPro" id="IPR039808">
    <property type="entry name" value="Cadherin"/>
</dbReference>
<dbReference type="GO" id="GO:0007156">
    <property type="term" value="P:homophilic cell adhesion via plasma membrane adhesion molecules"/>
    <property type="evidence" value="ECO:0007669"/>
    <property type="project" value="InterPro"/>
</dbReference>
<evidence type="ECO:0000259" key="6">
    <source>
        <dbReference type="PROSITE" id="PS50268"/>
    </source>
</evidence>
<dbReference type="GO" id="GO:0005509">
    <property type="term" value="F:calcium ion binding"/>
    <property type="evidence" value="ECO:0007669"/>
    <property type="project" value="UniProtKB-UniRule"/>
</dbReference>
<dbReference type="Pfam" id="PF00028">
    <property type="entry name" value="Cadherin"/>
    <property type="match status" value="1"/>
</dbReference>
<feature type="domain" description="Cadherin" evidence="6">
    <location>
        <begin position="2"/>
        <end position="87"/>
    </location>
</feature>
<accession>A0AAE0RR60</accession>
<evidence type="ECO:0000313" key="8">
    <source>
        <dbReference type="Proteomes" id="UP001195483"/>
    </source>
</evidence>
<dbReference type="Proteomes" id="UP001195483">
    <property type="component" value="Unassembled WGS sequence"/>
</dbReference>
<dbReference type="SUPFAM" id="SSF49313">
    <property type="entry name" value="Cadherin-like"/>
    <property type="match status" value="2"/>
</dbReference>
<dbReference type="Gene3D" id="2.60.40.60">
    <property type="entry name" value="Cadherins"/>
    <property type="match status" value="2"/>
</dbReference>
<dbReference type="InterPro" id="IPR015919">
    <property type="entry name" value="Cadherin-like_sf"/>
</dbReference>
<proteinExistence type="predicted"/>
<comment type="subcellular location">
    <subcellularLocation>
        <location evidence="1">Membrane</location>
    </subcellularLocation>
</comment>
<dbReference type="GO" id="GO:0016342">
    <property type="term" value="C:catenin complex"/>
    <property type="evidence" value="ECO:0007669"/>
    <property type="project" value="TreeGrafter"/>
</dbReference>
<dbReference type="GO" id="GO:0045296">
    <property type="term" value="F:cadherin binding"/>
    <property type="evidence" value="ECO:0007669"/>
    <property type="project" value="TreeGrafter"/>
</dbReference>
<dbReference type="AlphaFoldDB" id="A0AAE0RR60"/>
<gene>
    <name evidence="7" type="ORF">CHS0354_020604</name>
</gene>
<sequence>MVNATDADKTERNKKTLFAIEAGGFDNFRINSTTGNVTVQVGAHFDRDTINLYNLTIIAIDQGANSFTATTTMTVTITDVNNKSPKFNQSSYSVSILENTAKGNRLTDCIATDPDENARLEYNVKQTIGFDENGGNVSQSLIETYFRIENGTVYVNACLDRETVERLEVTLLVHDRNEEENKLQTASSKP</sequence>
<dbReference type="CDD" id="cd11304">
    <property type="entry name" value="Cadherin_repeat"/>
    <property type="match status" value="2"/>
</dbReference>
<dbReference type="GO" id="GO:0016477">
    <property type="term" value="P:cell migration"/>
    <property type="evidence" value="ECO:0007669"/>
    <property type="project" value="TreeGrafter"/>
</dbReference>
<evidence type="ECO:0000313" key="7">
    <source>
        <dbReference type="EMBL" id="KAK3578228.1"/>
    </source>
</evidence>